<keyword evidence="1" id="KW-0472">Membrane</keyword>
<dbReference type="EMBL" id="KV875104">
    <property type="protein sequence ID" value="OIW24286.1"/>
    <property type="molecule type" value="Genomic_DNA"/>
</dbReference>
<sequence>MAFESWYRLDSSLLTVNQTFASRPDNPISSKAPQMNTTVSASLTGLVSVVMLSAVFWAVSGSVDIGLCGLRIGRLLASFGGSTDARLACVRFGGPCPFGLHQGVLGGSSRLCSGNTGCRGCSKVEGWWL</sequence>
<gene>
    <name evidence="2" type="ORF">CONLIGDRAFT_649038</name>
</gene>
<name>A0A1J7IA03_9PEZI</name>
<keyword evidence="3" id="KW-1185">Reference proteome</keyword>
<proteinExistence type="predicted"/>
<keyword evidence="1" id="KW-1133">Transmembrane helix</keyword>
<protein>
    <submittedName>
        <fullName evidence="2">Uncharacterized protein</fullName>
    </submittedName>
</protein>
<accession>A0A1J7IA03</accession>
<feature type="transmembrane region" description="Helical" evidence="1">
    <location>
        <begin position="39"/>
        <end position="59"/>
    </location>
</feature>
<evidence type="ECO:0000256" key="1">
    <source>
        <dbReference type="SAM" id="Phobius"/>
    </source>
</evidence>
<keyword evidence="1" id="KW-0812">Transmembrane</keyword>
<dbReference type="AlphaFoldDB" id="A0A1J7IA03"/>
<dbReference type="Proteomes" id="UP000182658">
    <property type="component" value="Unassembled WGS sequence"/>
</dbReference>
<evidence type="ECO:0000313" key="3">
    <source>
        <dbReference type="Proteomes" id="UP000182658"/>
    </source>
</evidence>
<reference evidence="2 3" key="1">
    <citation type="submission" date="2016-10" db="EMBL/GenBank/DDBJ databases">
        <title>Draft genome sequence of Coniochaeta ligniaria NRRL30616, a lignocellulolytic fungus for bioabatement of inhibitors in plant biomass hydrolysates.</title>
        <authorList>
            <consortium name="DOE Joint Genome Institute"/>
            <person name="Jimenez D.J."/>
            <person name="Hector R.E."/>
            <person name="Riley R."/>
            <person name="Sun H."/>
            <person name="Grigoriev I.V."/>
            <person name="Van Elsas J.D."/>
            <person name="Nichols N.N."/>
        </authorList>
    </citation>
    <scope>NUCLEOTIDE SEQUENCE [LARGE SCALE GENOMIC DNA]</scope>
    <source>
        <strain evidence="2 3">NRRL 30616</strain>
    </source>
</reference>
<dbReference type="InParanoid" id="A0A1J7IA03"/>
<organism evidence="2 3">
    <name type="scientific">Coniochaeta ligniaria NRRL 30616</name>
    <dbReference type="NCBI Taxonomy" id="1408157"/>
    <lineage>
        <taxon>Eukaryota</taxon>
        <taxon>Fungi</taxon>
        <taxon>Dikarya</taxon>
        <taxon>Ascomycota</taxon>
        <taxon>Pezizomycotina</taxon>
        <taxon>Sordariomycetes</taxon>
        <taxon>Sordariomycetidae</taxon>
        <taxon>Coniochaetales</taxon>
        <taxon>Coniochaetaceae</taxon>
        <taxon>Coniochaeta</taxon>
    </lineage>
</organism>
<evidence type="ECO:0000313" key="2">
    <source>
        <dbReference type="EMBL" id="OIW24286.1"/>
    </source>
</evidence>